<comment type="similarity">
    <text evidence="3">Belongs to the N(4)/N(6)-methyltransferase family.</text>
</comment>
<dbReference type="AlphaFoldDB" id="A0AAJ5W6I4"/>
<dbReference type="GO" id="GO:0008170">
    <property type="term" value="F:N-methyltransferase activity"/>
    <property type="evidence" value="ECO:0007669"/>
    <property type="project" value="InterPro"/>
</dbReference>
<dbReference type="GO" id="GO:0032259">
    <property type="term" value="P:methylation"/>
    <property type="evidence" value="ECO:0007669"/>
    <property type="project" value="UniProtKB-KW"/>
</dbReference>
<evidence type="ECO:0000259" key="4">
    <source>
        <dbReference type="Pfam" id="PF01555"/>
    </source>
</evidence>
<dbReference type="Proteomes" id="UP001214530">
    <property type="component" value="Chromosome"/>
</dbReference>
<dbReference type="InterPro" id="IPR002941">
    <property type="entry name" value="DNA_methylase_N4/N6"/>
</dbReference>
<dbReference type="InterPro" id="IPR029063">
    <property type="entry name" value="SAM-dependent_MTases_sf"/>
</dbReference>
<keyword evidence="1" id="KW-0489">Methyltransferase</keyword>
<protein>
    <recommendedName>
        <fullName evidence="3">Methyltransferase</fullName>
        <ecNumber evidence="3">2.1.1.-</ecNumber>
    </recommendedName>
</protein>
<evidence type="ECO:0000256" key="3">
    <source>
        <dbReference type="RuleBase" id="RU362026"/>
    </source>
</evidence>
<dbReference type="EC" id="2.1.1.-" evidence="3"/>
<name>A0AAJ5W6I4_9SPHI</name>
<dbReference type="Gene3D" id="3.40.50.150">
    <property type="entry name" value="Vaccinia Virus protein VP39"/>
    <property type="match status" value="1"/>
</dbReference>
<evidence type="ECO:0000313" key="5">
    <source>
        <dbReference type="EMBL" id="WEK17894.1"/>
    </source>
</evidence>
<dbReference type="GO" id="GO:0003677">
    <property type="term" value="F:DNA binding"/>
    <property type="evidence" value="ECO:0007669"/>
    <property type="project" value="InterPro"/>
</dbReference>
<organism evidence="5 6">
    <name type="scientific">Candidatus Pedobacter colombiensis</name>
    <dbReference type="NCBI Taxonomy" id="3121371"/>
    <lineage>
        <taxon>Bacteria</taxon>
        <taxon>Pseudomonadati</taxon>
        <taxon>Bacteroidota</taxon>
        <taxon>Sphingobacteriia</taxon>
        <taxon>Sphingobacteriales</taxon>
        <taxon>Sphingobacteriaceae</taxon>
        <taxon>Pedobacter</taxon>
    </lineage>
</organism>
<keyword evidence="2" id="KW-0808">Transferase</keyword>
<evidence type="ECO:0000256" key="2">
    <source>
        <dbReference type="ARBA" id="ARBA00022679"/>
    </source>
</evidence>
<dbReference type="PRINTS" id="PR00508">
    <property type="entry name" value="S21N4MTFRASE"/>
</dbReference>
<dbReference type="Pfam" id="PF01555">
    <property type="entry name" value="N6_N4_Mtase"/>
    <property type="match status" value="1"/>
</dbReference>
<dbReference type="InterPro" id="IPR001091">
    <property type="entry name" value="RM_Methyltransferase"/>
</dbReference>
<dbReference type="SUPFAM" id="SSF53335">
    <property type="entry name" value="S-adenosyl-L-methionine-dependent methyltransferases"/>
    <property type="match status" value="1"/>
</dbReference>
<dbReference type="EMBL" id="CP119313">
    <property type="protein sequence ID" value="WEK17894.1"/>
    <property type="molecule type" value="Genomic_DNA"/>
</dbReference>
<proteinExistence type="inferred from homology"/>
<evidence type="ECO:0000256" key="1">
    <source>
        <dbReference type="ARBA" id="ARBA00022603"/>
    </source>
</evidence>
<accession>A0AAJ5W6I4</accession>
<gene>
    <name evidence="5" type="ORF">P0Y49_13910</name>
</gene>
<evidence type="ECO:0000313" key="6">
    <source>
        <dbReference type="Proteomes" id="UP001214530"/>
    </source>
</evidence>
<feature type="domain" description="DNA methylase N-4/N-6" evidence="4">
    <location>
        <begin position="35"/>
        <end position="254"/>
    </location>
</feature>
<sequence>MMEINRKGDRKTELWDRIIEGDCLEVMERIEDASVDLILCDLPYGVTNNRWDTIIDMKRLWGHYKRVIKPRGVIALTGQHAFTARLIMSNLAWFKYKIVWIKSKAGNFLNANKQPLRRHEDICIFYNKQPLYQPQKTEGIPYDKGIRQDNASGSYGNFKEFPVKNTDGKRYPTDVLCFEEEDIADWVYTSVASDTDGVYHPTQKPVSLGRWLIRTFTCPGGLVLDNACGSGSFPVAAILEGRHFIGIEKNDRSFHMGKRVDYIAICLKRIKDAWMQVKQADLFNNEPF</sequence>
<reference evidence="5" key="1">
    <citation type="submission" date="2023-03" db="EMBL/GenBank/DDBJ databases">
        <title>Andean soil-derived lignocellulolytic bacterial consortium as a source of novel taxa and putative plastic-active enzymes.</title>
        <authorList>
            <person name="Diaz-Garcia L."/>
            <person name="Chuvochina M."/>
            <person name="Feuerriegel G."/>
            <person name="Bunk B."/>
            <person name="Sproer C."/>
            <person name="Streit W.R."/>
            <person name="Rodriguez L.M."/>
            <person name="Overmann J."/>
            <person name="Jimenez D.J."/>
        </authorList>
    </citation>
    <scope>NUCLEOTIDE SEQUENCE</scope>
    <source>
        <strain evidence="5">MAG 3858</strain>
    </source>
</reference>